<dbReference type="GO" id="GO:0005524">
    <property type="term" value="F:ATP binding"/>
    <property type="evidence" value="ECO:0007669"/>
    <property type="project" value="UniProtKB-KW"/>
</dbReference>
<dbReference type="SUPFAM" id="SSF69572">
    <property type="entry name" value="Activating enzymes of the ubiquitin-like proteins"/>
    <property type="match status" value="1"/>
</dbReference>
<gene>
    <name evidence="5" type="primary">ttuC</name>
    <name evidence="5" type="ORF">SCFA_400001</name>
</gene>
<dbReference type="GO" id="GO:0008641">
    <property type="term" value="F:ubiquitin-like modifier activating enzyme activity"/>
    <property type="evidence" value="ECO:0007669"/>
    <property type="project" value="InterPro"/>
</dbReference>
<keyword evidence="3" id="KW-0067">ATP-binding</keyword>
<reference evidence="5" key="1">
    <citation type="submission" date="2019-03" db="EMBL/GenBank/DDBJ databases">
        <authorList>
            <person name="Hao L."/>
        </authorList>
    </citation>
    <scope>NUCLEOTIDE SEQUENCE</scope>
</reference>
<evidence type="ECO:0000256" key="3">
    <source>
        <dbReference type="ARBA" id="ARBA00022840"/>
    </source>
</evidence>
<evidence type="ECO:0000256" key="2">
    <source>
        <dbReference type="ARBA" id="ARBA00022741"/>
    </source>
</evidence>
<dbReference type="PANTHER" id="PTHR10953:SF102">
    <property type="entry name" value="ADENYLYLTRANSFERASE AND SULFURTRANSFERASE MOCS3"/>
    <property type="match status" value="1"/>
</dbReference>
<sequence length="260" mass="28026">MKGVIVGLSLTDAQIERYIRHIVLPGVGSEGQERIISGRALLIGAGGLGSPVAYYLAAAGVGTIGLIDDDVVSISNLQRQILHTTNDIDRPKVISAGEKLVSMNPECRVVTYQERLTASNVKDIFNDYDVVVDCTDNFETRFLANDACVMTKKPFFHGAVLRFFGQAMTIIPGQGPCYRCVFQTPPPPAKVQTCAQAGIIGVLPGIIGVIQATEVLKYFLEMGDLLIGKMLTCDALTMEFNKTEIRKNSNCPACGSNPAI</sequence>
<dbReference type="InterPro" id="IPR045886">
    <property type="entry name" value="ThiF/MoeB/HesA"/>
</dbReference>
<dbReference type="EMBL" id="CAADRN010000335">
    <property type="protein sequence ID" value="VFU18255.1"/>
    <property type="molecule type" value="Genomic_DNA"/>
</dbReference>
<dbReference type="GO" id="GO:0004792">
    <property type="term" value="F:thiosulfate-cyanide sulfurtransferase activity"/>
    <property type="evidence" value="ECO:0007669"/>
    <property type="project" value="TreeGrafter"/>
</dbReference>
<dbReference type="GO" id="GO:0005829">
    <property type="term" value="C:cytosol"/>
    <property type="evidence" value="ECO:0007669"/>
    <property type="project" value="TreeGrafter"/>
</dbReference>
<proteinExistence type="predicted"/>
<dbReference type="FunFam" id="3.40.50.720:FF:000033">
    <property type="entry name" value="Adenylyltransferase and sulfurtransferase MOCS3"/>
    <property type="match status" value="1"/>
</dbReference>
<accession>A0A485M679</accession>
<dbReference type="GO" id="GO:0016779">
    <property type="term" value="F:nucleotidyltransferase activity"/>
    <property type="evidence" value="ECO:0007669"/>
    <property type="project" value="UniProtKB-KW"/>
</dbReference>
<dbReference type="NCBIfam" id="NF004281">
    <property type="entry name" value="PRK05690.1"/>
    <property type="match status" value="1"/>
</dbReference>
<organism evidence="5">
    <name type="scientific">anaerobic digester metagenome</name>
    <dbReference type="NCBI Taxonomy" id="1263854"/>
    <lineage>
        <taxon>unclassified sequences</taxon>
        <taxon>metagenomes</taxon>
        <taxon>ecological metagenomes</taxon>
    </lineage>
</organism>
<keyword evidence="1 5" id="KW-0808">Transferase</keyword>
<evidence type="ECO:0000313" key="5">
    <source>
        <dbReference type="EMBL" id="VFU18255.1"/>
    </source>
</evidence>
<keyword evidence="2" id="KW-0547">Nucleotide-binding</keyword>
<dbReference type="AlphaFoldDB" id="A0A485M679"/>
<dbReference type="Gene3D" id="3.40.50.720">
    <property type="entry name" value="NAD(P)-binding Rossmann-like Domain"/>
    <property type="match status" value="1"/>
</dbReference>
<dbReference type="CDD" id="cd00757">
    <property type="entry name" value="ThiF_MoeB_HesA_family"/>
    <property type="match status" value="1"/>
</dbReference>
<evidence type="ECO:0000256" key="1">
    <source>
        <dbReference type="ARBA" id="ARBA00022679"/>
    </source>
</evidence>
<protein>
    <submittedName>
        <fullName evidence="5">Sulfur carrier protein adenylyltransferase</fullName>
    </submittedName>
</protein>
<feature type="domain" description="THIF-type NAD/FAD binding fold" evidence="4">
    <location>
        <begin position="18"/>
        <end position="253"/>
    </location>
</feature>
<dbReference type="PANTHER" id="PTHR10953">
    <property type="entry name" value="UBIQUITIN-ACTIVATING ENZYME E1"/>
    <property type="match status" value="1"/>
</dbReference>
<dbReference type="GO" id="GO:0008146">
    <property type="term" value="F:sulfotransferase activity"/>
    <property type="evidence" value="ECO:0007669"/>
    <property type="project" value="TreeGrafter"/>
</dbReference>
<dbReference type="InterPro" id="IPR000594">
    <property type="entry name" value="ThiF_NAD_FAD-bd"/>
</dbReference>
<dbReference type="Pfam" id="PF00899">
    <property type="entry name" value="ThiF"/>
    <property type="match status" value="1"/>
</dbReference>
<evidence type="ECO:0000259" key="4">
    <source>
        <dbReference type="Pfam" id="PF00899"/>
    </source>
</evidence>
<name>A0A485M679_9ZZZZ</name>
<keyword evidence="5" id="KW-0548">Nucleotidyltransferase</keyword>
<dbReference type="InterPro" id="IPR035985">
    <property type="entry name" value="Ubiquitin-activating_enz"/>
</dbReference>